<evidence type="ECO:0000259" key="1">
    <source>
        <dbReference type="Pfam" id="PF22691"/>
    </source>
</evidence>
<dbReference type="InterPro" id="IPR002155">
    <property type="entry name" value="Thiolase"/>
</dbReference>
<dbReference type="SUPFAM" id="SSF53901">
    <property type="entry name" value="Thiolase-like"/>
    <property type="match status" value="2"/>
</dbReference>
<name>A0A2U3I379_9BURK</name>
<dbReference type="CDD" id="cd00829">
    <property type="entry name" value="SCP-x_thiolase"/>
    <property type="match status" value="1"/>
</dbReference>
<dbReference type="Gene3D" id="3.40.47.10">
    <property type="match status" value="1"/>
</dbReference>
<dbReference type="PANTHER" id="PTHR42870">
    <property type="entry name" value="ACETYL-COA C-ACETYLTRANSFERASE"/>
    <property type="match status" value="1"/>
</dbReference>
<sequence>MTRNQTAIAIAGAAETDLGALPDLSEMDLRADAARRALADAGLTFADVDGITSAVESPIDVAHYLGVKPTWYDGTSVGGCSFLVHVRHAAAAIRAGQCSTVLVLHGESGRSKVGRAPRAYYPDSIRGQFEIGYGSGLPPSTFTLPALRFMQETGTTHEQLAEVVVAQSHWAEGNPRASRKKRLTVDEVMNAPMIAYPFTKLECCVVTDGGGALVITSAGRARDLRRADKPVYLLGAGESCDSPLISMMDDMTRSRGFRRSSQAAFTEAGITHADVDHLMIYDAFAHLPLFGLEDLGFVGRGEAGAFIEAGHTRPGGKLPMNTNGGGILYTHTGMYGMFAILEAVRQLRGEAYRQVEGVRRSFVQGVGGMFSASASLVLSSELH</sequence>
<dbReference type="InterPro" id="IPR055140">
    <property type="entry name" value="Thiolase_C_2"/>
</dbReference>
<dbReference type="Pfam" id="PF22691">
    <property type="entry name" value="Thiolase_C_1"/>
    <property type="match status" value="1"/>
</dbReference>
<reference evidence="3" key="1">
    <citation type="submission" date="2018-01" db="EMBL/GenBank/DDBJ databases">
        <authorList>
            <person name="Peeters C."/>
        </authorList>
    </citation>
    <scope>NUCLEOTIDE SEQUENCE [LARGE SCALE GENOMIC DNA]</scope>
</reference>
<dbReference type="GO" id="GO:0003988">
    <property type="term" value="F:acetyl-CoA C-acyltransferase activity"/>
    <property type="evidence" value="ECO:0007669"/>
    <property type="project" value="UniProtKB-ARBA"/>
</dbReference>
<evidence type="ECO:0000313" key="2">
    <source>
        <dbReference type="EMBL" id="SPB14585.1"/>
    </source>
</evidence>
<dbReference type="PIRSF" id="PIRSF000429">
    <property type="entry name" value="Ac-CoA_Ac_transf"/>
    <property type="match status" value="1"/>
</dbReference>
<dbReference type="Proteomes" id="UP000238169">
    <property type="component" value="Unassembled WGS sequence"/>
</dbReference>
<dbReference type="RefSeq" id="WP_106854272.1">
    <property type="nucleotide sequence ID" value="NZ_OGTP01000004.1"/>
</dbReference>
<dbReference type="OrthoDB" id="9790314at2"/>
<dbReference type="EMBL" id="OGTP01000004">
    <property type="protein sequence ID" value="SPB14585.1"/>
    <property type="molecule type" value="Genomic_DNA"/>
</dbReference>
<keyword evidence="3" id="KW-1185">Reference proteome</keyword>
<feature type="domain" description="Thiolase C-terminal" evidence="1">
    <location>
        <begin position="237"/>
        <end position="379"/>
    </location>
</feature>
<evidence type="ECO:0000313" key="3">
    <source>
        <dbReference type="Proteomes" id="UP000238169"/>
    </source>
</evidence>
<accession>A0A2U3I379</accession>
<organism evidence="2 3">
    <name type="scientific">Caballeronia novacaledonica</name>
    <dbReference type="NCBI Taxonomy" id="1544861"/>
    <lineage>
        <taxon>Bacteria</taxon>
        <taxon>Pseudomonadati</taxon>
        <taxon>Pseudomonadota</taxon>
        <taxon>Betaproteobacteria</taxon>
        <taxon>Burkholderiales</taxon>
        <taxon>Burkholderiaceae</taxon>
        <taxon>Caballeronia</taxon>
    </lineage>
</organism>
<dbReference type="PANTHER" id="PTHR42870:SF1">
    <property type="entry name" value="NON-SPECIFIC LIPID-TRANSFER PROTEIN-LIKE 2"/>
    <property type="match status" value="1"/>
</dbReference>
<gene>
    <name evidence="2" type="ORF">NOV72_01828</name>
</gene>
<dbReference type="InterPro" id="IPR016039">
    <property type="entry name" value="Thiolase-like"/>
</dbReference>
<protein>
    <submittedName>
        <fullName evidence="2">Thiolase</fullName>
    </submittedName>
</protein>
<proteinExistence type="predicted"/>
<dbReference type="AlphaFoldDB" id="A0A2U3I379"/>